<feature type="domain" description="Knottins-like" evidence="7">
    <location>
        <begin position="44"/>
        <end position="92"/>
    </location>
</feature>
<dbReference type="GO" id="GO:0031640">
    <property type="term" value="P:killing of cells of another organism"/>
    <property type="evidence" value="ECO:0007669"/>
    <property type="project" value="UniProtKB-KW"/>
</dbReference>
<name>A0A8X7R5S1_BRACI</name>
<evidence type="ECO:0000313" key="9">
    <source>
        <dbReference type="Proteomes" id="UP000886595"/>
    </source>
</evidence>
<comment type="caution">
    <text evidence="8">The sequence shown here is derived from an EMBL/GenBank/DDBJ whole genome shotgun (WGS) entry which is preliminary data.</text>
</comment>
<dbReference type="Pfam" id="PF00304">
    <property type="entry name" value="Gamma-thionin"/>
    <property type="match status" value="1"/>
</dbReference>
<accession>A0A8X7R5S1</accession>
<evidence type="ECO:0000256" key="4">
    <source>
        <dbReference type="ARBA" id="ARBA00022729"/>
    </source>
</evidence>
<dbReference type="SMART" id="SM00505">
    <property type="entry name" value="Knot1"/>
    <property type="match status" value="1"/>
</dbReference>
<dbReference type="EMBL" id="JAAMPC010000011">
    <property type="protein sequence ID" value="KAG2281877.1"/>
    <property type="molecule type" value="Genomic_DNA"/>
</dbReference>
<dbReference type="Proteomes" id="UP000886595">
    <property type="component" value="Unassembled WGS sequence"/>
</dbReference>
<keyword evidence="4" id="KW-0732">Signal</keyword>
<evidence type="ECO:0000259" key="7">
    <source>
        <dbReference type="SMART" id="SM00505"/>
    </source>
</evidence>
<dbReference type="SUPFAM" id="SSF57095">
    <property type="entry name" value="Scorpion toxin-like"/>
    <property type="match status" value="1"/>
</dbReference>
<evidence type="ECO:0000313" key="8">
    <source>
        <dbReference type="EMBL" id="KAG2281877.1"/>
    </source>
</evidence>
<evidence type="ECO:0000256" key="2">
    <source>
        <dbReference type="ARBA" id="ARBA00022529"/>
    </source>
</evidence>
<dbReference type="PROSITE" id="PS00940">
    <property type="entry name" value="GAMMA_THIONIN"/>
    <property type="match status" value="1"/>
</dbReference>
<comment type="similarity">
    <text evidence="1">Belongs to the DEFL family.</text>
</comment>
<evidence type="ECO:0000256" key="5">
    <source>
        <dbReference type="ARBA" id="ARBA00022821"/>
    </source>
</evidence>
<keyword evidence="3" id="KW-0295">Fungicide</keyword>
<proteinExistence type="inferred from homology"/>
<dbReference type="GO" id="GO:0050832">
    <property type="term" value="P:defense response to fungus"/>
    <property type="evidence" value="ECO:0007669"/>
    <property type="project" value="UniProtKB-KW"/>
</dbReference>
<dbReference type="InterPro" id="IPR036574">
    <property type="entry name" value="Scorpion_toxin-like_sf"/>
</dbReference>
<organism evidence="8 9">
    <name type="scientific">Brassica carinata</name>
    <name type="common">Ethiopian mustard</name>
    <name type="synonym">Abyssinian cabbage</name>
    <dbReference type="NCBI Taxonomy" id="52824"/>
    <lineage>
        <taxon>Eukaryota</taxon>
        <taxon>Viridiplantae</taxon>
        <taxon>Streptophyta</taxon>
        <taxon>Embryophyta</taxon>
        <taxon>Tracheophyta</taxon>
        <taxon>Spermatophyta</taxon>
        <taxon>Magnoliopsida</taxon>
        <taxon>eudicotyledons</taxon>
        <taxon>Gunneridae</taxon>
        <taxon>Pentapetalae</taxon>
        <taxon>rosids</taxon>
        <taxon>malvids</taxon>
        <taxon>Brassicales</taxon>
        <taxon>Brassicaceae</taxon>
        <taxon>Brassiceae</taxon>
        <taxon>Brassica</taxon>
    </lineage>
</organism>
<dbReference type="Gene3D" id="3.30.30.10">
    <property type="entry name" value="Knottin, scorpion toxin-like"/>
    <property type="match status" value="1"/>
</dbReference>
<dbReference type="InterPro" id="IPR003614">
    <property type="entry name" value="Knottins"/>
</dbReference>
<keyword evidence="5" id="KW-0611">Plant defense</keyword>
<dbReference type="CDD" id="cd00107">
    <property type="entry name" value="Knot1"/>
    <property type="match status" value="1"/>
</dbReference>
<evidence type="ECO:0000256" key="1">
    <source>
        <dbReference type="ARBA" id="ARBA00006722"/>
    </source>
</evidence>
<dbReference type="OrthoDB" id="1851987at2759"/>
<gene>
    <name evidence="8" type="ORF">Bca52824_053097</name>
</gene>
<keyword evidence="9" id="KW-1185">Reference proteome</keyword>
<reference evidence="8 9" key="1">
    <citation type="submission" date="2020-02" db="EMBL/GenBank/DDBJ databases">
        <authorList>
            <person name="Ma Q."/>
            <person name="Huang Y."/>
            <person name="Song X."/>
            <person name="Pei D."/>
        </authorList>
    </citation>
    <scope>NUCLEOTIDE SEQUENCE [LARGE SCALE GENOMIC DNA]</scope>
    <source>
        <strain evidence="8">Sxm20200214</strain>
        <tissue evidence="8">Leaf</tissue>
    </source>
</reference>
<protein>
    <recommendedName>
        <fullName evidence="7">Knottins-like domain-containing protein</fullName>
    </recommendedName>
</protein>
<sequence>MAKFASIITLIFAALILFAAFDYLIINDDIYNIEAPTRVEGQKLCRKPSGTWSGLCANSDACRKQCIRLEKARDGSCKYEFPAHKCFCYYPC</sequence>
<keyword evidence="6" id="KW-1015">Disulfide bond</keyword>
<evidence type="ECO:0000256" key="6">
    <source>
        <dbReference type="ARBA" id="ARBA00023157"/>
    </source>
</evidence>
<keyword evidence="2" id="KW-0929">Antimicrobial</keyword>
<evidence type="ECO:0000256" key="3">
    <source>
        <dbReference type="ARBA" id="ARBA00022577"/>
    </source>
</evidence>
<dbReference type="InterPro" id="IPR008176">
    <property type="entry name" value="Defensin_plant"/>
</dbReference>
<dbReference type="PANTHER" id="PTHR33147:SF77">
    <property type="entry name" value="GENOME ASSEMBLY, CHROMOSOME: A02"/>
    <property type="match status" value="1"/>
</dbReference>
<dbReference type="PANTHER" id="PTHR33147">
    <property type="entry name" value="DEFENSIN-LIKE PROTEIN 1"/>
    <property type="match status" value="1"/>
</dbReference>
<dbReference type="AlphaFoldDB" id="A0A8X7R5S1"/>